<evidence type="ECO:0000256" key="8">
    <source>
        <dbReference type="PROSITE-ProRule" id="PRU10052"/>
    </source>
</evidence>
<dbReference type="SUPFAM" id="SSF51126">
    <property type="entry name" value="Pectin lyase-like"/>
    <property type="match status" value="1"/>
</dbReference>
<reference evidence="11 12" key="1">
    <citation type="submission" date="2019-08" db="EMBL/GenBank/DDBJ databases">
        <title>Draft genome sequences of two oriental melons (Cucumis melo L. var makuwa).</title>
        <authorList>
            <person name="Kwon S.-Y."/>
        </authorList>
    </citation>
    <scope>NUCLEOTIDE SEQUENCE [LARGE SCALE GENOMIC DNA]</scope>
    <source>
        <strain evidence="12">cv. SW 3</strain>
        <tissue evidence="11">Leaf</tissue>
    </source>
</reference>
<dbReference type="Pfam" id="PF00295">
    <property type="entry name" value="Glyco_hydro_28"/>
    <property type="match status" value="1"/>
</dbReference>
<dbReference type="Proteomes" id="UP000321393">
    <property type="component" value="Unassembled WGS sequence"/>
</dbReference>
<organism evidence="11 12">
    <name type="scientific">Cucumis melo var. makuwa</name>
    <name type="common">Oriental melon</name>
    <dbReference type="NCBI Taxonomy" id="1194695"/>
    <lineage>
        <taxon>Eukaryota</taxon>
        <taxon>Viridiplantae</taxon>
        <taxon>Streptophyta</taxon>
        <taxon>Embryophyta</taxon>
        <taxon>Tracheophyta</taxon>
        <taxon>Spermatophyta</taxon>
        <taxon>Magnoliopsida</taxon>
        <taxon>eudicotyledons</taxon>
        <taxon>Gunneridae</taxon>
        <taxon>Pentapetalae</taxon>
        <taxon>rosids</taxon>
        <taxon>fabids</taxon>
        <taxon>Cucurbitales</taxon>
        <taxon>Cucurbitaceae</taxon>
        <taxon>Benincaseae</taxon>
        <taxon>Cucumis</taxon>
    </lineage>
</organism>
<keyword evidence="5 9" id="KW-0378">Hydrolase</keyword>
<dbReference type="InterPro" id="IPR000743">
    <property type="entry name" value="Glyco_hydro_28"/>
</dbReference>
<feature type="chain" id="PRO_5022882922" evidence="10">
    <location>
        <begin position="23"/>
        <end position="392"/>
    </location>
</feature>
<dbReference type="GO" id="GO:0004650">
    <property type="term" value="F:polygalacturonase activity"/>
    <property type="evidence" value="ECO:0007669"/>
    <property type="project" value="InterPro"/>
</dbReference>
<name>A0A5A7V0D8_CUCMM</name>
<keyword evidence="6 9" id="KW-0326">Glycosidase</keyword>
<evidence type="ECO:0000256" key="10">
    <source>
        <dbReference type="SAM" id="SignalP"/>
    </source>
</evidence>
<evidence type="ECO:0000256" key="5">
    <source>
        <dbReference type="ARBA" id="ARBA00022801"/>
    </source>
</evidence>
<evidence type="ECO:0000256" key="2">
    <source>
        <dbReference type="ARBA" id="ARBA00008834"/>
    </source>
</evidence>
<comment type="subcellular location">
    <subcellularLocation>
        <location evidence="1">Secreted</location>
        <location evidence="1">Cell wall</location>
    </subcellularLocation>
</comment>
<feature type="signal peptide" evidence="10">
    <location>
        <begin position="1"/>
        <end position="22"/>
    </location>
</feature>
<dbReference type="GO" id="GO:0005975">
    <property type="term" value="P:carbohydrate metabolic process"/>
    <property type="evidence" value="ECO:0007669"/>
    <property type="project" value="InterPro"/>
</dbReference>
<sequence length="392" mass="42184">MGAFPTPLAAFGLVYAIMFVKGFPEEAIFNVVSYGAVGGSNTDSSQAISKAWKAACNSKTKSSTVLIPKRQTVMVKPILLSGPCRAKSITFMVKKNRDFPLMIKSFLEYYLSSGRCKLSQINGVIVAPTSPKEWAGTDKSLWLAFKGISRLSITGSGIGKIDGRGTGWWNQSCRDHPSLPLLQATKIISCNDTNLSNLHFINSSQAHVLLMECRRTEIKNLVITAPESSPNTDGIHIHSSHNIIIKNTTIGTGDDCVSTGDYTSHVNISHIKCGPGHGISIGSLGKSGNFVQVEDISVSNIYFKGTTNRARIKTWQQSGVRIANVSIKNLFGTSMSNVAINLNCSRSVACTGILLKSIQLQSVNSGQKVTSSCINVHGFAFGVVQPKPCLQI</sequence>
<keyword evidence="4" id="KW-0964">Secreted</keyword>
<dbReference type="Gene3D" id="2.160.20.10">
    <property type="entry name" value="Single-stranded right-handed beta-helix, Pectin lyase-like"/>
    <property type="match status" value="1"/>
</dbReference>
<evidence type="ECO:0000313" key="11">
    <source>
        <dbReference type="EMBL" id="KAA0061603.1"/>
    </source>
</evidence>
<keyword evidence="10" id="KW-0732">Signal</keyword>
<dbReference type="AlphaFoldDB" id="A0A5A7V0D8"/>
<dbReference type="EMBL" id="SSTE01004780">
    <property type="protein sequence ID" value="KAA0061603.1"/>
    <property type="molecule type" value="Genomic_DNA"/>
</dbReference>
<accession>A0A5A7V0D8</accession>
<evidence type="ECO:0000313" key="12">
    <source>
        <dbReference type="Proteomes" id="UP000321393"/>
    </source>
</evidence>
<evidence type="ECO:0000256" key="4">
    <source>
        <dbReference type="ARBA" id="ARBA00022525"/>
    </source>
</evidence>
<dbReference type="InterPro" id="IPR011050">
    <property type="entry name" value="Pectin_lyase_fold/virulence"/>
</dbReference>
<proteinExistence type="inferred from homology"/>
<dbReference type="GO" id="GO:0071555">
    <property type="term" value="P:cell wall organization"/>
    <property type="evidence" value="ECO:0007669"/>
    <property type="project" value="UniProtKB-KW"/>
</dbReference>
<feature type="active site" evidence="8">
    <location>
        <position position="277"/>
    </location>
</feature>
<evidence type="ECO:0000256" key="3">
    <source>
        <dbReference type="ARBA" id="ARBA00022512"/>
    </source>
</evidence>
<comment type="similarity">
    <text evidence="2 9">Belongs to the glycosyl hydrolase 28 family.</text>
</comment>
<dbReference type="PROSITE" id="PS00502">
    <property type="entry name" value="POLYGALACTURONASE"/>
    <property type="match status" value="1"/>
</dbReference>
<comment type="caution">
    <text evidence="11">The sequence shown here is derived from an EMBL/GenBank/DDBJ whole genome shotgun (WGS) entry which is preliminary data.</text>
</comment>
<keyword evidence="7" id="KW-0961">Cell wall biogenesis/degradation</keyword>
<evidence type="ECO:0000256" key="1">
    <source>
        <dbReference type="ARBA" id="ARBA00004191"/>
    </source>
</evidence>
<evidence type="ECO:0000256" key="7">
    <source>
        <dbReference type="ARBA" id="ARBA00023316"/>
    </source>
</evidence>
<gene>
    <name evidence="11" type="ORF">E6C27_scaffold41G001680</name>
</gene>
<protein>
    <submittedName>
        <fullName evidence="11">Polygalacturonase</fullName>
    </submittedName>
</protein>
<dbReference type="OrthoDB" id="187139at2759"/>
<dbReference type="InterPro" id="IPR012334">
    <property type="entry name" value="Pectin_lyas_fold"/>
</dbReference>
<dbReference type="PANTHER" id="PTHR31375">
    <property type="match status" value="1"/>
</dbReference>
<evidence type="ECO:0000256" key="6">
    <source>
        <dbReference type="ARBA" id="ARBA00023295"/>
    </source>
</evidence>
<keyword evidence="3" id="KW-0134">Cell wall</keyword>
<evidence type="ECO:0000256" key="9">
    <source>
        <dbReference type="RuleBase" id="RU361169"/>
    </source>
</evidence>